<evidence type="ECO:0000256" key="13">
    <source>
        <dbReference type="SAM" id="Phobius"/>
    </source>
</evidence>
<feature type="transmembrane region" description="Helical" evidence="13">
    <location>
        <begin position="227"/>
        <end position="247"/>
    </location>
</feature>
<dbReference type="InterPro" id="IPR004513">
    <property type="entry name" value="FtsX"/>
</dbReference>
<evidence type="ECO:0000256" key="2">
    <source>
        <dbReference type="ARBA" id="ARBA00007379"/>
    </source>
</evidence>
<comment type="subunit">
    <text evidence="3">Forms a membrane-associated complex with FtsE.</text>
</comment>
<evidence type="ECO:0000256" key="11">
    <source>
        <dbReference type="ARBA" id="ARBA00023306"/>
    </source>
</evidence>
<keyword evidence="9 13" id="KW-1133">Transmembrane helix</keyword>
<dbReference type="GO" id="GO:0051301">
    <property type="term" value="P:cell division"/>
    <property type="evidence" value="ECO:0007669"/>
    <property type="project" value="UniProtKB-KW"/>
</dbReference>
<keyword evidence="10 12" id="KW-0472">Membrane</keyword>
<evidence type="ECO:0000256" key="7">
    <source>
        <dbReference type="ARBA" id="ARBA00022618"/>
    </source>
</evidence>
<evidence type="ECO:0000256" key="3">
    <source>
        <dbReference type="ARBA" id="ARBA00011160"/>
    </source>
</evidence>
<dbReference type="AlphaFoldDB" id="A0A450SVE1"/>
<comment type="subcellular location">
    <subcellularLocation>
        <location evidence="1">Cell inner membrane</location>
        <topology evidence="1">Multi-pass membrane protein</topology>
    </subcellularLocation>
</comment>
<evidence type="ECO:0000256" key="4">
    <source>
        <dbReference type="ARBA" id="ARBA00021907"/>
    </source>
</evidence>
<evidence type="ECO:0000313" key="16">
    <source>
        <dbReference type="EMBL" id="VFJ57005.1"/>
    </source>
</evidence>
<evidence type="ECO:0000256" key="8">
    <source>
        <dbReference type="ARBA" id="ARBA00022692"/>
    </source>
</evidence>
<evidence type="ECO:0000256" key="6">
    <source>
        <dbReference type="ARBA" id="ARBA00022519"/>
    </source>
</evidence>
<comment type="similarity">
    <text evidence="2 12">Belongs to the ABC-4 integral membrane protein family. FtsX subfamily.</text>
</comment>
<dbReference type="EMBL" id="CAADEY010000062">
    <property type="protein sequence ID" value="VFJ57929.1"/>
    <property type="molecule type" value="Genomic_DNA"/>
</dbReference>
<evidence type="ECO:0000313" key="17">
    <source>
        <dbReference type="EMBL" id="VFJ57929.1"/>
    </source>
</evidence>
<keyword evidence="8 13" id="KW-0812">Transmembrane</keyword>
<name>A0A450SVE1_9GAMM</name>
<feature type="transmembrane region" description="Helical" evidence="13">
    <location>
        <begin position="325"/>
        <end position="345"/>
    </location>
</feature>
<sequence>MARRRRAATGQERLVHAAQWFRRGIVQALALILAGFDILMRPLSEPLKRMLRTWAAWHWQVITSTIGQLREAPFTTMMTASVIGIALALPAGLYVLLENVQDISQGWSDTAQISLFLKLDKTDEEAKAIAGELREYPALEQVEVITRAEALAEYRQLSGFQTLFDALAVDNPLPAVLVLYPAPDYSDLAAIERIVNELKARDEVEIAQFDMQWLKRLYTIMELTQRIILGLSALLALGVLLIVGNTIRLGIRNRREEIEITKLFGASNAFIRRPFLYTGLWYGLLGGIIAWILVGLFFALLHGPVNRLSVLYHTEFPPIFPGVDVLLILLCAGAALGLSGSWIAVGRQLSGMEPS</sequence>
<evidence type="ECO:0000259" key="14">
    <source>
        <dbReference type="Pfam" id="PF02687"/>
    </source>
</evidence>
<evidence type="ECO:0000256" key="10">
    <source>
        <dbReference type="ARBA" id="ARBA00023136"/>
    </source>
</evidence>
<keyword evidence="7 12" id="KW-0132">Cell division</keyword>
<feature type="domain" description="ABC3 transporter permease C-terminal" evidence="14">
    <location>
        <begin position="231"/>
        <end position="347"/>
    </location>
</feature>
<reference evidence="17" key="1">
    <citation type="submission" date="2019-02" db="EMBL/GenBank/DDBJ databases">
        <authorList>
            <person name="Gruber-Vodicka R. H."/>
            <person name="Seah K. B. B."/>
        </authorList>
    </citation>
    <scope>NUCLEOTIDE SEQUENCE</scope>
    <source>
        <strain evidence="17">BECK_DK161</strain>
        <strain evidence="16">BECK_DK47</strain>
    </source>
</reference>
<dbReference type="NCBIfam" id="TIGR00439">
    <property type="entry name" value="FtsX_Gneg"/>
    <property type="match status" value="1"/>
</dbReference>
<feature type="domain" description="FtsX extracellular" evidence="15">
    <location>
        <begin position="112"/>
        <end position="205"/>
    </location>
</feature>
<keyword evidence="6 12" id="KW-0997">Cell inner membrane</keyword>
<feature type="transmembrane region" description="Helical" evidence="13">
    <location>
        <begin position="280"/>
        <end position="305"/>
    </location>
</feature>
<proteinExistence type="inferred from homology"/>
<dbReference type="GO" id="GO:0032153">
    <property type="term" value="C:cell division site"/>
    <property type="evidence" value="ECO:0007669"/>
    <property type="project" value="TreeGrafter"/>
</dbReference>
<dbReference type="Pfam" id="PF18075">
    <property type="entry name" value="FtsX_ECD"/>
    <property type="match status" value="1"/>
</dbReference>
<evidence type="ECO:0000256" key="12">
    <source>
        <dbReference type="PIRNR" id="PIRNR003097"/>
    </source>
</evidence>
<evidence type="ECO:0000256" key="9">
    <source>
        <dbReference type="ARBA" id="ARBA00022989"/>
    </source>
</evidence>
<feature type="transmembrane region" description="Helical" evidence="13">
    <location>
        <begin position="20"/>
        <end position="40"/>
    </location>
</feature>
<dbReference type="InterPro" id="IPR040690">
    <property type="entry name" value="FtsX_ECD"/>
</dbReference>
<evidence type="ECO:0000259" key="15">
    <source>
        <dbReference type="Pfam" id="PF18075"/>
    </source>
</evidence>
<accession>A0A450SVE1</accession>
<dbReference type="EMBL" id="CAADEX010000062">
    <property type="protein sequence ID" value="VFJ57005.1"/>
    <property type="molecule type" value="Genomic_DNA"/>
</dbReference>
<gene>
    <name evidence="16" type="ORF">BECKDK2373B_GA0170837_106224</name>
    <name evidence="17" type="ORF">BECKDK2373C_GA0170839_106213</name>
</gene>
<dbReference type="PIRSF" id="PIRSF003097">
    <property type="entry name" value="FtsX"/>
    <property type="match status" value="1"/>
</dbReference>
<dbReference type="GO" id="GO:0005886">
    <property type="term" value="C:plasma membrane"/>
    <property type="evidence" value="ECO:0007669"/>
    <property type="project" value="UniProtKB-SubCell"/>
</dbReference>
<comment type="function">
    <text evidence="12">Part of the ABC transporter FtsEX involved in cellular division.</text>
</comment>
<evidence type="ECO:0000256" key="1">
    <source>
        <dbReference type="ARBA" id="ARBA00004429"/>
    </source>
</evidence>
<dbReference type="PANTHER" id="PTHR47755:SF1">
    <property type="entry name" value="CELL DIVISION PROTEIN FTSX"/>
    <property type="match status" value="1"/>
</dbReference>
<dbReference type="Pfam" id="PF02687">
    <property type="entry name" value="FtsX"/>
    <property type="match status" value="1"/>
</dbReference>
<evidence type="ECO:0000256" key="5">
    <source>
        <dbReference type="ARBA" id="ARBA00022475"/>
    </source>
</evidence>
<dbReference type="PANTHER" id="PTHR47755">
    <property type="entry name" value="CELL DIVISION PROTEIN FTSX"/>
    <property type="match status" value="1"/>
</dbReference>
<dbReference type="InterPro" id="IPR047590">
    <property type="entry name" value="FtsX_proteobact-type"/>
</dbReference>
<dbReference type="Gene3D" id="3.30.70.3040">
    <property type="match status" value="1"/>
</dbReference>
<dbReference type="InterPro" id="IPR003838">
    <property type="entry name" value="ABC3_permease_C"/>
</dbReference>
<organism evidence="17">
    <name type="scientific">Candidatus Kentrum sp. DK</name>
    <dbReference type="NCBI Taxonomy" id="2126562"/>
    <lineage>
        <taxon>Bacteria</taxon>
        <taxon>Pseudomonadati</taxon>
        <taxon>Pseudomonadota</taxon>
        <taxon>Gammaproteobacteria</taxon>
        <taxon>Candidatus Kentrum</taxon>
    </lineage>
</organism>
<keyword evidence="11 12" id="KW-0131">Cell cycle</keyword>
<protein>
    <recommendedName>
        <fullName evidence="4 12">Cell division protein FtsX</fullName>
    </recommendedName>
</protein>
<keyword evidence="5 12" id="KW-1003">Cell membrane</keyword>